<accession>A0A239B8W1</accession>
<proteinExistence type="predicted"/>
<sequence length="105" mass="12279">MLLTENHFSIEMEPDIHLLINREAGPKNLYTLPDFGNYPVETMFQSLEKILSHAYMISAKAAEFNKDLERISYDFDMCVQLAERFGFTGVYCGSRRWTMKKWETG</sequence>
<dbReference type="RefSeq" id="WP_089317294.1">
    <property type="nucleotide sequence ID" value="NZ_FZOQ01000001.1"/>
</dbReference>
<name>A0A239B8W1_9BACT</name>
<dbReference type="OrthoDB" id="1114629at2"/>
<evidence type="ECO:0000313" key="1">
    <source>
        <dbReference type="EMBL" id="SNS03818.1"/>
    </source>
</evidence>
<gene>
    <name evidence="1" type="ORF">SAMN06296052_101206</name>
</gene>
<protein>
    <submittedName>
        <fullName evidence="1">Uncharacterized protein</fullName>
    </submittedName>
</protein>
<dbReference type="EMBL" id="FZOQ01000001">
    <property type="protein sequence ID" value="SNS03818.1"/>
    <property type="molecule type" value="Genomic_DNA"/>
</dbReference>
<organism evidence="1 2">
    <name type="scientific">Pontibacter ummariensis</name>
    <dbReference type="NCBI Taxonomy" id="1610492"/>
    <lineage>
        <taxon>Bacteria</taxon>
        <taxon>Pseudomonadati</taxon>
        <taxon>Bacteroidota</taxon>
        <taxon>Cytophagia</taxon>
        <taxon>Cytophagales</taxon>
        <taxon>Hymenobacteraceae</taxon>
        <taxon>Pontibacter</taxon>
    </lineage>
</organism>
<dbReference type="Gene3D" id="3.20.20.150">
    <property type="entry name" value="Divalent-metal-dependent TIM barrel enzymes"/>
    <property type="match status" value="1"/>
</dbReference>
<dbReference type="AlphaFoldDB" id="A0A239B8W1"/>
<evidence type="ECO:0000313" key="2">
    <source>
        <dbReference type="Proteomes" id="UP000198432"/>
    </source>
</evidence>
<keyword evidence="2" id="KW-1185">Reference proteome</keyword>
<reference evidence="2" key="1">
    <citation type="submission" date="2017-06" db="EMBL/GenBank/DDBJ databases">
        <authorList>
            <person name="Varghese N."/>
            <person name="Submissions S."/>
        </authorList>
    </citation>
    <scope>NUCLEOTIDE SEQUENCE [LARGE SCALE GENOMIC DNA]</scope>
    <source>
        <strain evidence="2">NKM1</strain>
    </source>
</reference>
<dbReference type="Proteomes" id="UP000198432">
    <property type="component" value="Unassembled WGS sequence"/>
</dbReference>